<evidence type="ECO:0000256" key="1">
    <source>
        <dbReference type="SAM" id="MobiDB-lite"/>
    </source>
</evidence>
<evidence type="ECO:0000313" key="3">
    <source>
        <dbReference type="EMBL" id="KAK6502589.1"/>
    </source>
</evidence>
<feature type="region of interest" description="Disordered" evidence="1">
    <location>
        <begin position="489"/>
        <end position="539"/>
    </location>
</feature>
<gene>
    <name evidence="3" type="ORF">TWF506_003169</name>
</gene>
<dbReference type="EMBL" id="JAVHJM010000011">
    <property type="protein sequence ID" value="KAK6502589.1"/>
    <property type="molecule type" value="Genomic_DNA"/>
</dbReference>
<feature type="compositionally biased region" description="Low complexity" evidence="1">
    <location>
        <begin position="679"/>
        <end position="695"/>
    </location>
</feature>
<reference evidence="3 4" key="1">
    <citation type="submission" date="2019-10" db="EMBL/GenBank/DDBJ databases">
        <authorList>
            <person name="Palmer J.M."/>
        </authorList>
    </citation>
    <scope>NUCLEOTIDE SEQUENCE [LARGE SCALE GENOMIC DNA]</scope>
    <source>
        <strain evidence="3 4">TWF506</strain>
    </source>
</reference>
<proteinExistence type="predicted"/>
<sequence>MHLLIYFSASLALLQATFVNGYALRLERNVTDENAMLEREWYNLKVHPGIKKCSTASTVDGFRVTGFSITNFGPEDEGFRESENAPKGWRDRLGWMGFWKNKQCQGLPTIIVHFYDVPYTRQAIYFPKLLQFSRGISMNDISFAQYGDIPFGDIWFHGNRQIPEGAVAVRETPLHKGSAAVYGEKFFVFHDAIRVINVGPNPREGRTRLDPNNQRLLLNPNDRQWENSGDLSSMEDPVTTQYIKIEEGLNISANEDMDRGMRVYLGLVPSEHGRGPTLEAPARYRNLMFGGVEDEDEEEPSDERLTQQQSGSRGQRIEEERPLAKPSLRPELQEELAAQQAAYKSFQDRSQGPSGSGSTQPSSSFQNPGTSLVPSSGTMETEPLQQSIGAVQPESEVYAGPPISESQKARSRLETVEMLSTLLERYPNWAELTADERRQRYNEFQSEKKQQTSQLLRDLVANTPNWEQLPPQERYKLYRQLDLSSNRARDAIEEEEDEKSQQETDQNQDRARLQAERSEREAKRQEREEDREKRLKEEEADNNQAVLDFIVLLNRERERARARAGLPSLSSLQSQPNAGAGGNSGSNNPAPQPNISGGTGSKNPAPSQSNVGGNTGSNNPPPQPNVSRNPNPNTLPLRPNAGPGGTTNQNNPRPPNSGGNIYPNNPSSQSINPIARISNYGLNSNLNNPPNSGRNTGPSNFIDYQRPFIPGGNMNQYSSPFLPESGSNTGQYNYNPRPPSNSGSMGQKYLTLSNAGGNANRNSSPYLPESGGNLGQSNPRPPNTNVNMGQNNQQRFNPGGNVNPYGPGPLNPGGNININNAQAQPNSGRNMNQNARPPRRWEYGSQGPGPGVGSFTSNNVNTGVNNNNANNRNTMEEEVKEEGLFQAANDDLQWGSNPLWGSQARRNQRDDDDDEFSAYQFGPRRL</sequence>
<keyword evidence="4" id="KW-1185">Reference proteome</keyword>
<comment type="caution">
    <text evidence="3">The sequence shown here is derived from an EMBL/GenBank/DDBJ whole genome shotgun (WGS) entry which is preliminary data.</text>
</comment>
<feature type="compositionally biased region" description="Polar residues" evidence="1">
    <location>
        <begin position="601"/>
        <end position="618"/>
    </location>
</feature>
<feature type="compositionally biased region" description="Basic and acidic residues" evidence="1">
    <location>
        <begin position="499"/>
        <end position="537"/>
    </location>
</feature>
<feature type="region of interest" description="Disordered" evidence="1">
    <location>
        <begin position="293"/>
        <end position="411"/>
    </location>
</feature>
<accession>A0AAN8RJE8</accession>
<feature type="region of interest" description="Disordered" evidence="1">
    <location>
        <begin position="564"/>
        <end position="793"/>
    </location>
</feature>
<feature type="compositionally biased region" description="Low complexity" evidence="1">
    <location>
        <begin position="628"/>
        <end position="640"/>
    </location>
</feature>
<feature type="region of interest" description="Disordered" evidence="1">
    <location>
        <begin position="844"/>
        <end position="871"/>
    </location>
</feature>
<feature type="region of interest" description="Disordered" evidence="1">
    <location>
        <begin position="892"/>
        <end position="926"/>
    </location>
</feature>
<keyword evidence="2" id="KW-0732">Signal</keyword>
<feature type="compositionally biased region" description="Low complexity" evidence="1">
    <location>
        <begin position="564"/>
        <end position="578"/>
    </location>
</feature>
<dbReference type="CDD" id="cd22265">
    <property type="entry name" value="UDM1_RNF168"/>
    <property type="match status" value="1"/>
</dbReference>
<feature type="compositionally biased region" description="Low complexity" evidence="1">
    <location>
        <begin position="350"/>
        <end position="364"/>
    </location>
</feature>
<evidence type="ECO:0000256" key="2">
    <source>
        <dbReference type="SAM" id="SignalP"/>
    </source>
</evidence>
<feature type="compositionally biased region" description="Polar residues" evidence="1">
    <location>
        <begin position="775"/>
        <end position="793"/>
    </location>
</feature>
<feature type="compositionally biased region" description="Polar residues" evidence="1">
    <location>
        <begin position="365"/>
        <end position="389"/>
    </location>
</feature>
<feature type="compositionally biased region" description="Polar residues" evidence="1">
    <location>
        <begin position="713"/>
        <end position="745"/>
    </location>
</feature>
<feature type="compositionally biased region" description="Low complexity" evidence="1">
    <location>
        <begin position="753"/>
        <end position="764"/>
    </location>
</feature>
<feature type="signal peptide" evidence="2">
    <location>
        <begin position="1"/>
        <end position="16"/>
    </location>
</feature>
<feature type="compositionally biased region" description="Low complexity" evidence="1">
    <location>
        <begin position="858"/>
        <end position="871"/>
    </location>
</feature>
<organism evidence="3 4">
    <name type="scientific">Arthrobotrys conoides</name>
    <dbReference type="NCBI Taxonomy" id="74498"/>
    <lineage>
        <taxon>Eukaryota</taxon>
        <taxon>Fungi</taxon>
        <taxon>Dikarya</taxon>
        <taxon>Ascomycota</taxon>
        <taxon>Pezizomycotina</taxon>
        <taxon>Orbiliomycetes</taxon>
        <taxon>Orbiliales</taxon>
        <taxon>Orbiliaceae</taxon>
        <taxon>Arthrobotrys</taxon>
    </lineage>
</organism>
<name>A0AAN8RJE8_9PEZI</name>
<feature type="chain" id="PRO_5042997076" evidence="2">
    <location>
        <begin position="17"/>
        <end position="926"/>
    </location>
</feature>
<dbReference type="AlphaFoldDB" id="A0AAN8RJE8"/>
<dbReference type="Proteomes" id="UP001307849">
    <property type="component" value="Unassembled WGS sequence"/>
</dbReference>
<evidence type="ECO:0000313" key="4">
    <source>
        <dbReference type="Proteomes" id="UP001307849"/>
    </source>
</evidence>
<protein>
    <submittedName>
        <fullName evidence="3">Uncharacterized protein</fullName>
    </submittedName>
</protein>
<feature type="compositionally biased region" description="Polar residues" evidence="1">
    <location>
        <begin position="646"/>
        <end position="672"/>
    </location>
</feature>